<name>A0A1J0A8G7_9ENTE</name>
<sequence length="236" mass="27464">MLKYEKIALLIEESIVENNLNHGSRLPNFKELIETYHVSKSTIVKALDLLEKRGIIYQIQGSGVFVRRKKRKGYINFSENQGFTADLGEFDITSKVLELSEVIPPLEVREHLSLDDKESVYYVKRIRYINSQVLCIEESYYNKTIIPYLNVEIAEHSIFDYCKTALKLNISFSDKYIHVIKLNKDESDLLELKEGDPGLLIDELFYLSSGEAFDFSKTIYHYVNSQFFLQSTKIYS</sequence>
<evidence type="ECO:0000259" key="4">
    <source>
        <dbReference type="PROSITE" id="PS50949"/>
    </source>
</evidence>
<dbReference type="Gene3D" id="1.10.10.10">
    <property type="entry name" value="Winged helix-like DNA-binding domain superfamily/Winged helix DNA-binding domain"/>
    <property type="match status" value="1"/>
</dbReference>
<dbReference type="InterPro" id="IPR036390">
    <property type="entry name" value="WH_DNA-bd_sf"/>
</dbReference>
<dbReference type="SMART" id="SM00866">
    <property type="entry name" value="UTRA"/>
    <property type="match status" value="1"/>
</dbReference>
<evidence type="ECO:0000313" key="5">
    <source>
        <dbReference type="EMBL" id="APB32219.1"/>
    </source>
</evidence>
<dbReference type="KEGG" id="vte:BHY08_04450"/>
<protein>
    <submittedName>
        <fullName evidence="5">GntR family transcriptional regulator</fullName>
    </submittedName>
</protein>
<dbReference type="PANTHER" id="PTHR44846:SF4">
    <property type="entry name" value="HTH GNTR-TYPE DOMAIN-CONTAINING PROTEIN"/>
    <property type="match status" value="1"/>
</dbReference>
<dbReference type="OrthoDB" id="9816541at2"/>
<dbReference type="InterPro" id="IPR050679">
    <property type="entry name" value="Bact_HTH_transcr_reg"/>
</dbReference>
<dbReference type="InterPro" id="IPR028978">
    <property type="entry name" value="Chorismate_lyase_/UTRA_dom_sf"/>
</dbReference>
<dbReference type="GO" id="GO:0003677">
    <property type="term" value="F:DNA binding"/>
    <property type="evidence" value="ECO:0007669"/>
    <property type="project" value="UniProtKB-KW"/>
</dbReference>
<dbReference type="InterPro" id="IPR036388">
    <property type="entry name" value="WH-like_DNA-bd_sf"/>
</dbReference>
<dbReference type="PROSITE" id="PS50949">
    <property type="entry name" value="HTH_GNTR"/>
    <property type="match status" value="1"/>
</dbReference>
<dbReference type="Proteomes" id="UP000191200">
    <property type="component" value="Chromosome"/>
</dbReference>
<dbReference type="AlphaFoldDB" id="A0A1J0A8G7"/>
<dbReference type="PANTHER" id="PTHR44846">
    <property type="entry name" value="MANNOSYL-D-GLYCERATE TRANSPORT/METABOLISM SYSTEM REPRESSOR MNGR-RELATED"/>
    <property type="match status" value="1"/>
</dbReference>
<keyword evidence="1" id="KW-0805">Transcription regulation</keyword>
<evidence type="ECO:0000256" key="1">
    <source>
        <dbReference type="ARBA" id="ARBA00023015"/>
    </source>
</evidence>
<dbReference type="EMBL" id="CP017267">
    <property type="protein sequence ID" value="APB32219.1"/>
    <property type="molecule type" value="Genomic_DNA"/>
</dbReference>
<dbReference type="GO" id="GO:0003700">
    <property type="term" value="F:DNA-binding transcription factor activity"/>
    <property type="evidence" value="ECO:0007669"/>
    <property type="project" value="InterPro"/>
</dbReference>
<dbReference type="STRING" id="519472.BHY08_04450"/>
<dbReference type="SUPFAM" id="SSF46785">
    <property type="entry name" value="Winged helix' DNA-binding domain"/>
    <property type="match status" value="1"/>
</dbReference>
<evidence type="ECO:0000256" key="3">
    <source>
        <dbReference type="ARBA" id="ARBA00023163"/>
    </source>
</evidence>
<dbReference type="InterPro" id="IPR011663">
    <property type="entry name" value="UTRA"/>
</dbReference>
<evidence type="ECO:0000256" key="2">
    <source>
        <dbReference type="ARBA" id="ARBA00023125"/>
    </source>
</evidence>
<organism evidence="5 6">
    <name type="scientific">Vagococcus teuberi</name>
    <dbReference type="NCBI Taxonomy" id="519472"/>
    <lineage>
        <taxon>Bacteria</taxon>
        <taxon>Bacillati</taxon>
        <taxon>Bacillota</taxon>
        <taxon>Bacilli</taxon>
        <taxon>Lactobacillales</taxon>
        <taxon>Enterococcaceae</taxon>
        <taxon>Vagococcus</taxon>
    </lineage>
</organism>
<dbReference type="CDD" id="cd07377">
    <property type="entry name" value="WHTH_GntR"/>
    <property type="match status" value="1"/>
</dbReference>
<accession>A0A1J0A8G7</accession>
<dbReference type="Gene3D" id="3.40.1410.10">
    <property type="entry name" value="Chorismate lyase-like"/>
    <property type="match status" value="1"/>
</dbReference>
<dbReference type="GO" id="GO:0045892">
    <property type="term" value="P:negative regulation of DNA-templated transcription"/>
    <property type="evidence" value="ECO:0007669"/>
    <property type="project" value="TreeGrafter"/>
</dbReference>
<evidence type="ECO:0000313" key="6">
    <source>
        <dbReference type="Proteomes" id="UP000191200"/>
    </source>
</evidence>
<gene>
    <name evidence="5" type="ORF">BHY08_04450</name>
</gene>
<dbReference type="InterPro" id="IPR000524">
    <property type="entry name" value="Tscrpt_reg_HTH_GntR"/>
</dbReference>
<dbReference type="Pfam" id="PF07702">
    <property type="entry name" value="UTRA"/>
    <property type="match status" value="1"/>
</dbReference>
<keyword evidence="3" id="KW-0804">Transcription</keyword>
<dbReference type="SUPFAM" id="SSF64288">
    <property type="entry name" value="Chorismate lyase-like"/>
    <property type="match status" value="1"/>
</dbReference>
<dbReference type="Pfam" id="PF00392">
    <property type="entry name" value="GntR"/>
    <property type="match status" value="1"/>
</dbReference>
<keyword evidence="6" id="KW-1185">Reference proteome</keyword>
<feature type="domain" description="HTH gntR-type" evidence="4">
    <location>
        <begin position="1"/>
        <end position="69"/>
    </location>
</feature>
<keyword evidence="2" id="KW-0238">DNA-binding</keyword>
<proteinExistence type="predicted"/>
<reference evidence="5 6" key="1">
    <citation type="submission" date="2016-09" db="EMBL/GenBank/DDBJ databases">
        <title>Vagococcus teuberi sp. nov., isolated from the Malian artisanal sour milk fene.</title>
        <authorList>
            <person name="Wullschleger S."/>
            <person name="Seifert C."/>
            <person name="Baumgartner S."/>
            <person name="Lacroix C."/>
            <person name="Bonfoh B."/>
            <person name="Stevens M.J."/>
            <person name="Meile L."/>
        </authorList>
    </citation>
    <scope>NUCLEOTIDE SEQUENCE [LARGE SCALE GENOMIC DNA]</scope>
    <source>
        <strain evidence="5 6">DSM 21459</strain>
    </source>
</reference>
<dbReference type="SMART" id="SM00345">
    <property type="entry name" value="HTH_GNTR"/>
    <property type="match status" value="1"/>
</dbReference>